<feature type="region of interest" description="Disordered" evidence="2">
    <location>
        <begin position="164"/>
        <end position="183"/>
    </location>
</feature>
<accession>A0A0T6AWL4</accession>
<dbReference type="OrthoDB" id="5395350at2759"/>
<feature type="zinc finger region" description="C3H1-type" evidence="1">
    <location>
        <begin position="21"/>
        <end position="48"/>
    </location>
</feature>
<dbReference type="AlphaFoldDB" id="A0A0T6AWL4"/>
<feature type="compositionally biased region" description="Basic and acidic residues" evidence="2">
    <location>
        <begin position="334"/>
        <end position="351"/>
    </location>
</feature>
<dbReference type="PANTHER" id="PTHR15725:SF14">
    <property type="entry name" value="ZINC FINGER CCCH DOMAIN-CONTAINING PROTEIN 11A"/>
    <property type="match status" value="1"/>
</dbReference>
<feature type="compositionally biased region" description="Basic and acidic residues" evidence="2">
    <location>
        <begin position="253"/>
        <end position="267"/>
    </location>
</feature>
<evidence type="ECO:0000313" key="5">
    <source>
        <dbReference type="Proteomes" id="UP000051574"/>
    </source>
</evidence>
<dbReference type="GO" id="GO:0008270">
    <property type="term" value="F:zinc ion binding"/>
    <property type="evidence" value="ECO:0007669"/>
    <property type="project" value="UniProtKB-KW"/>
</dbReference>
<evidence type="ECO:0000256" key="2">
    <source>
        <dbReference type="SAM" id="MobiDB-lite"/>
    </source>
</evidence>
<dbReference type="Gene3D" id="4.10.1000.10">
    <property type="entry name" value="Zinc finger, CCCH-type"/>
    <property type="match status" value="1"/>
</dbReference>
<evidence type="ECO:0000259" key="3">
    <source>
        <dbReference type="PROSITE" id="PS50103"/>
    </source>
</evidence>
<dbReference type="InterPro" id="IPR041686">
    <property type="entry name" value="Znf-CCCH_3"/>
</dbReference>
<feature type="compositionally biased region" description="Polar residues" evidence="2">
    <location>
        <begin position="126"/>
        <end position="149"/>
    </location>
</feature>
<keyword evidence="1" id="KW-0479">Metal-binding</keyword>
<dbReference type="PANTHER" id="PTHR15725">
    <property type="entry name" value="ZN-FINGER, C-X8-C-X5-C-X3-H TYPE-CONTAINING"/>
    <property type="match status" value="1"/>
</dbReference>
<name>A0A0T6AWL4_9SCAR</name>
<reference evidence="4 5" key="1">
    <citation type="submission" date="2015-09" db="EMBL/GenBank/DDBJ databases">
        <title>Draft genome of the scarab beetle Oryctes borbonicus.</title>
        <authorList>
            <person name="Meyer J.M."/>
            <person name="Markov G.V."/>
            <person name="Baskaran P."/>
            <person name="Herrmann M."/>
            <person name="Sommer R.J."/>
            <person name="Roedelsperger C."/>
        </authorList>
    </citation>
    <scope>NUCLEOTIDE SEQUENCE [LARGE SCALE GENOMIC DNA]</scope>
    <source>
        <strain evidence="4">OB123</strain>
        <tissue evidence="4">Whole animal</tissue>
    </source>
</reference>
<keyword evidence="5" id="KW-1185">Reference proteome</keyword>
<dbReference type="Proteomes" id="UP000051574">
    <property type="component" value="Unassembled WGS sequence"/>
</dbReference>
<feature type="domain" description="C3H1-type" evidence="3">
    <location>
        <begin position="21"/>
        <end position="48"/>
    </location>
</feature>
<gene>
    <name evidence="4" type="ORF">AMK59_8204</name>
</gene>
<protein>
    <recommendedName>
        <fullName evidence="3">C3H1-type domain-containing protein</fullName>
    </recommendedName>
</protein>
<feature type="region of interest" description="Disordered" evidence="2">
    <location>
        <begin position="106"/>
        <end position="154"/>
    </location>
</feature>
<proteinExistence type="predicted"/>
<dbReference type="SMART" id="SM00356">
    <property type="entry name" value="ZnF_C3H1"/>
    <property type="match status" value="3"/>
</dbReference>
<dbReference type="Pfam" id="PF15663">
    <property type="entry name" value="zf-CCCH_3"/>
    <property type="match status" value="1"/>
</dbReference>
<keyword evidence="1" id="KW-0862">Zinc</keyword>
<feature type="region of interest" description="Disordered" evidence="2">
    <location>
        <begin position="228"/>
        <end position="274"/>
    </location>
</feature>
<feature type="compositionally biased region" description="Basic and acidic residues" evidence="2">
    <location>
        <begin position="377"/>
        <end position="403"/>
    </location>
</feature>
<dbReference type="EMBL" id="LJIG01022658">
    <property type="protein sequence ID" value="KRT79396.1"/>
    <property type="molecule type" value="Genomic_DNA"/>
</dbReference>
<evidence type="ECO:0000313" key="4">
    <source>
        <dbReference type="EMBL" id="KRT79396.1"/>
    </source>
</evidence>
<dbReference type="FunFam" id="4.10.1000.10:FF:000026">
    <property type="entry name" value="Zinc finger CCCH domain-containing protein 11A"/>
    <property type="match status" value="1"/>
</dbReference>
<dbReference type="InterPro" id="IPR000571">
    <property type="entry name" value="Znf_CCCH"/>
</dbReference>
<keyword evidence="1" id="KW-0863">Zinc-finger</keyword>
<dbReference type="PROSITE" id="PS50103">
    <property type="entry name" value="ZF_C3H1"/>
    <property type="match status" value="1"/>
</dbReference>
<comment type="caution">
    <text evidence="4">The sequence shown here is derived from an EMBL/GenBank/DDBJ whole genome shotgun (WGS) entry which is preliminary data.</text>
</comment>
<organism evidence="4 5">
    <name type="scientific">Oryctes borbonicus</name>
    <dbReference type="NCBI Taxonomy" id="1629725"/>
    <lineage>
        <taxon>Eukaryota</taxon>
        <taxon>Metazoa</taxon>
        <taxon>Ecdysozoa</taxon>
        <taxon>Arthropoda</taxon>
        <taxon>Hexapoda</taxon>
        <taxon>Insecta</taxon>
        <taxon>Pterygota</taxon>
        <taxon>Neoptera</taxon>
        <taxon>Endopterygota</taxon>
        <taxon>Coleoptera</taxon>
        <taxon>Polyphaga</taxon>
        <taxon>Scarabaeiformia</taxon>
        <taxon>Scarabaeidae</taxon>
        <taxon>Dynastinae</taxon>
        <taxon>Oryctes</taxon>
    </lineage>
</organism>
<feature type="compositionally biased region" description="Polar residues" evidence="2">
    <location>
        <begin position="304"/>
        <end position="322"/>
    </location>
</feature>
<sequence length="479" mass="54675">MPENYYCLDNFFHKLTNMESPRKNNDCYFYYYSTCTKGDSCTFRHEPSALGCETTCSFWKEGKCFNVQCNFRHMELRKNRKVIPCYWETQPGGCLKPHCPFLHQNPKHLSHSDNQGETSDIKSQEINKQSALQKTDSCSKNASQANEKSFGNPVVDPLVVNFEEESDNESAPTQSPVKTPRSVKVKTLEEIRLEKVQAESAAYYSYPETNPPSQESDDLRERIVRRLNMKQGDKHNDFSNATGPSEGRRKRKLISEKVNESDVTENKKKQKITLKKPSKDIAEVKIKTLEEIRAERAKRMAEQMSVSSSNEIKISVDSANKQPNEESEVTSTSKTEEKKEITIEKAKEKLHVAKVHPIKRLKRSRSSDSLTKKKKAKLEEDSKQDEVEVALEDQKTVEDKSRVPEGNLEGDLSNDCGIDKEDSEQEEDTGNKKLSDSVLLASDTSRLDEVLLLDEEESDEDTVKAEEDILKDIEELLNK</sequence>
<evidence type="ECO:0000256" key="1">
    <source>
        <dbReference type="PROSITE-ProRule" id="PRU00723"/>
    </source>
</evidence>
<feature type="region of interest" description="Disordered" evidence="2">
    <location>
        <begin position="297"/>
        <end position="437"/>
    </location>
</feature>
<feature type="compositionally biased region" description="Basic residues" evidence="2">
    <location>
        <begin position="352"/>
        <end position="364"/>
    </location>
</feature>